<keyword evidence="2" id="KW-0812">Transmembrane</keyword>
<organism evidence="4">
    <name type="scientific">Methanococcus maripaludis (strain DSM 14266 / JCM 13030 / NBRC 101832 / S2 / LL)</name>
    <dbReference type="NCBI Taxonomy" id="267377"/>
    <lineage>
        <taxon>Archaea</taxon>
        <taxon>Methanobacteriati</taxon>
        <taxon>Methanobacteriota</taxon>
        <taxon>Methanomada group</taxon>
        <taxon>Methanococci</taxon>
        <taxon>Methanococcales</taxon>
        <taxon>Methanococcaceae</taxon>
        <taxon>Methanococcus</taxon>
    </lineage>
</organism>
<dbReference type="HOGENOM" id="CLU_1036701_0_0_2"/>
<gene>
    <name evidence="3" type="ordered locus">MMP0474</name>
</gene>
<keyword evidence="1" id="KW-0175">Coiled coil</keyword>
<evidence type="ECO:0000313" key="3">
    <source>
        <dbReference type="EMBL" id="CAF30030.1"/>
    </source>
</evidence>
<feature type="transmembrane region" description="Helical" evidence="2">
    <location>
        <begin position="72"/>
        <end position="100"/>
    </location>
</feature>
<reference evidence="3 4" key="1">
    <citation type="journal article" date="2004" name="J. Bacteriol.">
        <title>Complete genome sequence of the genetically tractable hydrogenotrophic methanogen Methanococcus maripaludis.</title>
        <authorList>
            <person name="Hendrickson E.L."/>
            <person name="Kaul R."/>
            <person name="Zhou Y."/>
            <person name="Bovee D."/>
            <person name="Chapman P."/>
            <person name="Chung J."/>
            <person name="Conway de Macario E."/>
            <person name="Dodsworth J.A."/>
            <person name="Gillett W."/>
            <person name="Graham D.E."/>
            <person name="Hackett M."/>
            <person name="Haydock A.K."/>
            <person name="Kang A."/>
            <person name="Land M.L."/>
            <person name="Levy R."/>
            <person name="Lie T.J."/>
            <person name="Major T.A."/>
            <person name="Moore B.C."/>
            <person name="Porat I."/>
            <person name="Palmeiri A."/>
            <person name="Rouse G."/>
            <person name="Saenphimmachak C."/>
            <person name="Soll D."/>
            <person name="Van Dien S."/>
            <person name="Wang T."/>
            <person name="Whitman W.B."/>
            <person name="Xia Q."/>
            <person name="Zhang Y."/>
            <person name="Larimer F.W."/>
            <person name="Olson M.V."/>
            <person name="Leigh J.A."/>
        </authorList>
    </citation>
    <scope>NUCLEOTIDE SEQUENCE [LARGE SCALE GENOMIC DNA]</scope>
    <source>
        <strain evidence="4">S2 / LL</strain>
    </source>
</reference>
<dbReference type="EMBL" id="BX950229">
    <property type="protein sequence ID" value="CAF30030.1"/>
    <property type="molecule type" value="Genomic_DNA"/>
</dbReference>
<keyword evidence="4" id="KW-1185">Reference proteome</keyword>
<dbReference type="PATRIC" id="fig|267377.15.peg.479"/>
<proteinExistence type="predicted"/>
<dbReference type="EnsemblBacteria" id="CAF30030">
    <property type="protein sequence ID" value="CAF30030"/>
    <property type="gene ID" value="MMP0474"/>
</dbReference>
<dbReference type="AlphaFoldDB" id="Q6LZZ9"/>
<accession>Q6LZZ9</accession>
<dbReference type="KEGG" id="mmp:MMP0474"/>
<feature type="transmembrane region" description="Helical" evidence="2">
    <location>
        <begin position="203"/>
        <end position="229"/>
    </location>
</feature>
<sequence length="268" mass="30542">MSELTKDQVELLKNEISKTESDIRHYKENIEMYIKYNFFTYGALLSIVLVKFDLVFNMLYQNSSALTASENGLIGINALLITIIIFFAVSLSSFCMWLVISNMVQLNKLLVKQNHIKSKIKEYDLITSIEQDSENLDNNGIFEAIFTLAFDKKIHGEVFPLVGIFLIAFSVTNMSLLKFSNFFHNMSLVAMGHNSYSMGDIPILAVNALIILVQIYFLTVSVLNVGYFTRWMSGEDYINEISRKKSKTDIVVGLIIVGVFLINFYIIQ</sequence>
<dbReference type="GeneID" id="2761250"/>
<dbReference type="RefSeq" id="WP_011170418.1">
    <property type="nucleotide sequence ID" value="NC_005791.1"/>
</dbReference>
<keyword evidence="2" id="KW-1133">Transmembrane helix</keyword>
<dbReference type="Proteomes" id="UP000000590">
    <property type="component" value="Chromosome"/>
</dbReference>
<feature type="transmembrane region" description="Helical" evidence="2">
    <location>
        <begin position="250"/>
        <end position="267"/>
    </location>
</feature>
<keyword evidence="2" id="KW-0472">Membrane</keyword>
<evidence type="ECO:0000256" key="1">
    <source>
        <dbReference type="SAM" id="Coils"/>
    </source>
</evidence>
<name>Q6LZZ9_METMP</name>
<feature type="coiled-coil region" evidence="1">
    <location>
        <begin position="2"/>
        <end position="29"/>
    </location>
</feature>
<feature type="transmembrane region" description="Helical" evidence="2">
    <location>
        <begin position="158"/>
        <end position="183"/>
    </location>
</feature>
<protein>
    <submittedName>
        <fullName evidence="3">Uncharacterized protein</fullName>
    </submittedName>
</protein>
<evidence type="ECO:0000256" key="2">
    <source>
        <dbReference type="SAM" id="Phobius"/>
    </source>
</evidence>
<evidence type="ECO:0000313" key="4">
    <source>
        <dbReference type="Proteomes" id="UP000000590"/>
    </source>
</evidence>
<feature type="transmembrane region" description="Helical" evidence="2">
    <location>
        <begin position="38"/>
        <end position="60"/>
    </location>
</feature>
<dbReference type="STRING" id="267377.MMP0474"/>